<name>A0A1H3PSZ5_9FIRM</name>
<proteinExistence type="predicted"/>
<reference evidence="2 3" key="1">
    <citation type="submission" date="2016-10" db="EMBL/GenBank/DDBJ databases">
        <authorList>
            <person name="de Groot N.N."/>
        </authorList>
    </citation>
    <scope>NUCLEOTIDE SEQUENCE [LARGE SCALE GENOMIC DNA]</scope>
    <source>
        <strain evidence="2 3">APO</strain>
    </source>
</reference>
<keyword evidence="1" id="KW-0732">Signal</keyword>
<dbReference type="Proteomes" id="UP000199230">
    <property type="component" value="Unassembled WGS sequence"/>
</dbReference>
<dbReference type="EMBL" id="FNPV01000007">
    <property type="protein sequence ID" value="SDZ04005.1"/>
    <property type="molecule type" value="Genomic_DNA"/>
</dbReference>
<evidence type="ECO:0000313" key="3">
    <source>
        <dbReference type="Proteomes" id="UP000199230"/>
    </source>
</evidence>
<organism evidence="2 3">
    <name type="scientific">Tindallia californiensis</name>
    <dbReference type="NCBI Taxonomy" id="159292"/>
    <lineage>
        <taxon>Bacteria</taxon>
        <taxon>Bacillati</taxon>
        <taxon>Bacillota</taxon>
        <taxon>Clostridia</taxon>
        <taxon>Peptostreptococcales</taxon>
        <taxon>Tindalliaceae</taxon>
        <taxon>Tindallia</taxon>
    </lineage>
</organism>
<dbReference type="RefSeq" id="WP_093314247.1">
    <property type="nucleotide sequence ID" value="NZ_FNPV01000007.1"/>
</dbReference>
<evidence type="ECO:0000313" key="2">
    <source>
        <dbReference type="EMBL" id="SDZ04005.1"/>
    </source>
</evidence>
<feature type="signal peptide" evidence="1">
    <location>
        <begin position="1"/>
        <end position="30"/>
    </location>
</feature>
<gene>
    <name evidence="2" type="ORF">SAMN05192546_10766</name>
</gene>
<dbReference type="STRING" id="159292.SAMN05192546_10766"/>
<evidence type="ECO:0000256" key="1">
    <source>
        <dbReference type="SAM" id="SignalP"/>
    </source>
</evidence>
<dbReference type="AlphaFoldDB" id="A0A1H3PSZ5"/>
<feature type="chain" id="PRO_5011656276" evidence="1">
    <location>
        <begin position="31"/>
        <end position="809"/>
    </location>
</feature>
<dbReference type="OrthoDB" id="9816668at2"/>
<accession>A0A1H3PSZ5</accession>
<sequence length="809" mass="93132">MGKSYQQFKKIISMTLIAILLLTSISPVYAEENYEVKSSETYLKQGHLILTVPSYYEGWEFSFENREGSTIERHVQIEERKVRVSDHFSTGDGATSLSELQESINIALGVMGHPPINDLRSETGEYDQSEMANGYTWTVEKSTIEPLEYVEIVVYIFTSDGDSFAPSAEGTEKIYFEWIDEHGDSVRHDLDSNEAWHAFQVPEGTISYTIESAGSVDDDHFWIYGEGWFWQGGSHMRTEPWRNREEKEIESYPLKHTGTLEIDSTIEFESIMGGYSFEVIFFNAINEDLNQFGKSELLVDFRSRMPNNPQCHLYGSLEGIESITFEWEENGITESESWEAEALVENGGWLSVWLPEGEVQYTVTSKGEVDEDHYWILGNIESYRTWETWKYRQEAEKEAFPLSYTGSFTFSNNRAPSNDYEPYITFEMFNVAHDDPGTFGKYEVIIQTFSLSYPDESWYDNPSEGLKNIELEWKGIDGSKKSTIINSIDLEGWDDLVSIWIPRGEKLHYRINTKGDTIDNQQWVVGEVFQWEPSGVDRTRIQVPWMDWLLREDDLSEETIEHTYVYTDSLIVNKNIGMGIELYEVKDSLTEDPEDPHTITVGTYDLNPLDHIEFIEFEKSDGEIKMIDLNDFMDNFMINVSVPAGTTAIRVKMKEDADYRLRSIEPIQAGNFYAMRESANPEDYPLEHEFIMNVRGSLRLDLTFKDFGRWVDDYDKDTPKEIEIRVIEAKEKETSETSQNPSLGTVIFESIDENGEPVKIQGSLGLKPKNRIRIRVEIPEGSDFDKVNEWRLEPIKEDGGPDDGGIPIG</sequence>
<keyword evidence="3" id="KW-1185">Reference proteome</keyword>
<protein>
    <submittedName>
        <fullName evidence="2">Uncharacterized protein</fullName>
    </submittedName>
</protein>